<gene>
    <name evidence="1" type="ORF">SAMN04489762_3499</name>
</gene>
<protein>
    <submittedName>
        <fullName evidence="1">Uncharacterized protein</fullName>
    </submittedName>
</protein>
<dbReference type="EMBL" id="FOCD01000007">
    <property type="protein sequence ID" value="SEO11203.1"/>
    <property type="molecule type" value="Genomic_DNA"/>
</dbReference>
<organism evidence="1 2">
    <name type="scientific">Terribacillus saccharophilus</name>
    <dbReference type="NCBI Taxonomy" id="361277"/>
    <lineage>
        <taxon>Bacteria</taxon>
        <taxon>Bacillati</taxon>
        <taxon>Bacillota</taxon>
        <taxon>Bacilli</taxon>
        <taxon>Bacillales</taxon>
        <taxon>Bacillaceae</taxon>
        <taxon>Terribacillus</taxon>
    </lineage>
</organism>
<sequence length="79" mass="9280">MNLDLDDFPVSAALRLRIARWTEGYGRWLDWESDKLKPDAETLEENFNNEGKLLSVAIQQELHDLTITYRPSRLSLLYK</sequence>
<proteinExistence type="predicted"/>
<dbReference type="AlphaFoldDB" id="A0AAX2EJY2"/>
<evidence type="ECO:0000313" key="2">
    <source>
        <dbReference type="Proteomes" id="UP000199735"/>
    </source>
</evidence>
<accession>A0AAX2EJY2</accession>
<dbReference type="Proteomes" id="UP000199735">
    <property type="component" value="Unassembled WGS sequence"/>
</dbReference>
<comment type="caution">
    <text evidence="1">The sequence shown here is derived from an EMBL/GenBank/DDBJ whole genome shotgun (WGS) entry which is preliminary data.</text>
</comment>
<name>A0AAX2EJY2_9BACI</name>
<evidence type="ECO:0000313" key="1">
    <source>
        <dbReference type="EMBL" id="SEO11203.1"/>
    </source>
</evidence>
<reference evidence="1 2" key="1">
    <citation type="submission" date="2016-10" db="EMBL/GenBank/DDBJ databases">
        <authorList>
            <person name="Varghese N."/>
            <person name="Submissions S."/>
        </authorList>
    </citation>
    <scope>NUCLEOTIDE SEQUENCE [LARGE SCALE GENOMIC DNA]</scope>
    <source>
        <strain evidence="1 2">DSM 21619</strain>
    </source>
</reference>